<dbReference type="eggNOG" id="COG0438">
    <property type="taxonomic scope" value="Bacteria"/>
</dbReference>
<evidence type="ECO:0000256" key="2">
    <source>
        <dbReference type="ARBA" id="ARBA00022679"/>
    </source>
</evidence>
<dbReference type="Proteomes" id="UP000003835">
    <property type="component" value="Unassembled WGS sequence"/>
</dbReference>
<evidence type="ECO:0000259" key="3">
    <source>
        <dbReference type="Pfam" id="PF00685"/>
    </source>
</evidence>
<dbReference type="STRING" id="118168.MC7420_2112"/>
<dbReference type="GO" id="GO:0008146">
    <property type="term" value="F:sulfotransferase activity"/>
    <property type="evidence" value="ECO:0007669"/>
    <property type="project" value="InterPro"/>
</dbReference>
<dbReference type="HOGENOM" id="CLU_1309222_0_0_3"/>
<reference evidence="4 5" key="1">
    <citation type="submission" date="2008-07" db="EMBL/GenBank/DDBJ databases">
        <authorList>
            <person name="Tandeau de Marsac N."/>
            <person name="Ferriera S."/>
            <person name="Johnson J."/>
            <person name="Kravitz S."/>
            <person name="Beeson K."/>
            <person name="Sutton G."/>
            <person name="Rogers Y.-H."/>
            <person name="Friedman R."/>
            <person name="Frazier M."/>
            <person name="Venter J.C."/>
        </authorList>
    </citation>
    <scope>NUCLEOTIDE SEQUENCE [LARGE SCALE GENOMIC DNA]</scope>
    <source>
        <strain evidence="4 5">PCC 7420</strain>
    </source>
</reference>
<evidence type="ECO:0000256" key="1">
    <source>
        <dbReference type="ARBA" id="ARBA00005771"/>
    </source>
</evidence>
<protein>
    <submittedName>
        <fullName evidence="4">Sulfotransferase domain superfamily</fullName>
    </submittedName>
</protein>
<keyword evidence="5" id="KW-1185">Reference proteome</keyword>
<evidence type="ECO:0000313" key="4">
    <source>
        <dbReference type="EMBL" id="EDX75108.1"/>
    </source>
</evidence>
<dbReference type="RefSeq" id="WP_006101382.1">
    <property type="nucleotide sequence ID" value="NZ_DS989850.1"/>
</dbReference>
<comment type="similarity">
    <text evidence="1">Belongs to the sulfotransferase 1 family.</text>
</comment>
<dbReference type="InterPro" id="IPR000863">
    <property type="entry name" value="Sulfotransferase_dom"/>
</dbReference>
<dbReference type="PANTHER" id="PTHR11783">
    <property type="entry name" value="SULFOTRANSFERASE SULT"/>
    <property type="match status" value="1"/>
</dbReference>
<sequence>MIIWLASYPRSGNTFFRILINQFYGIKTYSIYDDPLFERLTGVADVVGHQKREISYEEMMASEKIFFVKTHHLPSDDCPAIYLVRDGRDSLVSYAHYILSFKNESLRKAYKNKIKSMFGWNEFNEILKKLIISSDCDYGSWSQNVYQWNKPSKFTFTIRFEDLIKEPLHQVKTAIEALEIKGDFSRINNQLPSFAELHETWPQFFRKGKSEAWKREMSQELQELFWEHHGQVMQKLGYE</sequence>
<gene>
    <name evidence="4" type="ORF">MC7420_2112</name>
</gene>
<accession>B4VS36</accession>
<dbReference type="Pfam" id="PF00685">
    <property type="entry name" value="Sulfotransfer_1"/>
    <property type="match status" value="1"/>
</dbReference>
<proteinExistence type="inferred from homology"/>
<dbReference type="InterPro" id="IPR027417">
    <property type="entry name" value="P-loop_NTPase"/>
</dbReference>
<dbReference type="OrthoDB" id="8446141at2"/>
<keyword evidence="2 4" id="KW-0808">Transferase</keyword>
<dbReference type="AlphaFoldDB" id="B4VS36"/>
<evidence type="ECO:0000313" key="5">
    <source>
        <dbReference type="Proteomes" id="UP000003835"/>
    </source>
</evidence>
<dbReference type="SUPFAM" id="SSF52540">
    <property type="entry name" value="P-loop containing nucleoside triphosphate hydrolases"/>
    <property type="match status" value="1"/>
</dbReference>
<dbReference type="EMBL" id="DS989850">
    <property type="protein sequence ID" value="EDX75108.1"/>
    <property type="molecule type" value="Genomic_DNA"/>
</dbReference>
<dbReference type="Gene3D" id="3.40.50.300">
    <property type="entry name" value="P-loop containing nucleotide triphosphate hydrolases"/>
    <property type="match status" value="1"/>
</dbReference>
<feature type="domain" description="Sulfotransferase" evidence="3">
    <location>
        <begin position="3"/>
        <end position="237"/>
    </location>
</feature>
<organism evidence="4 5">
    <name type="scientific">Coleofasciculus chthonoplastes PCC 7420</name>
    <dbReference type="NCBI Taxonomy" id="118168"/>
    <lineage>
        <taxon>Bacteria</taxon>
        <taxon>Bacillati</taxon>
        <taxon>Cyanobacteriota</taxon>
        <taxon>Cyanophyceae</taxon>
        <taxon>Coleofasciculales</taxon>
        <taxon>Coleofasciculaceae</taxon>
        <taxon>Coleofasciculus</taxon>
    </lineage>
</organism>
<name>B4VS36_9CYAN</name>